<sequence>MPELGGTHPGVAAAPPPAPALPGPAVFSHSRLLRAFEAFLEPLVTVLSLWWLVWLFEGAISTRWLVVSVIAFALAYPGRPQLRASAPRVIADTVLAWAWTAGLLLATAYAVGHLEDFARPVILHWLWLAPTSQLAAHWILRKSAPHLIRLQGPPLRAVVVGMNEQGGSLADRLSMAHYTGVELLGFFDDRTPDRQHGRGRHRMLGRIQEIADYVKRNNVQLVYLSLPMASQPRIKQLLDALKDTTASVYFVPDMFVTDLIQGRTDSICGLPVISVCETPFKGPNLVVKRASDIVLSVAILLLLSPLMLGIAAAIRFTSPGPVIFRQRRYGLWGQEIMVYKFRSMTVTEDGPVVTQARKEDSRVTPLGRILRRTSMDELPQFINVLQGRMSIVGPRPHAVAHNEFYRPLIKSYMLRHKVKPGITGWAQVNGYRGETDSLEKMEARIRCDLDYLRNWSLRLDLYIVWRTIRLVFKDGAAY</sequence>
<comment type="caution">
    <text evidence="9">The sequence shown here is derived from an EMBL/GenBank/DDBJ whole genome shotgun (WGS) entry which is preliminary data.</text>
</comment>
<dbReference type="PANTHER" id="PTHR30576">
    <property type="entry name" value="COLANIC BIOSYNTHESIS UDP-GLUCOSE LIPID CARRIER TRANSFERASE"/>
    <property type="match status" value="1"/>
</dbReference>
<dbReference type="NCBIfam" id="TIGR03025">
    <property type="entry name" value="EPS_sugtrans"/>
    <property type="match status" value="1"/>
</dbReference>
<dbReference type="NCBIfam" id="TIGR03023">
    <property type="entry name" value="WcaJ_sugtrans"/>
    <property type="match status" value="1"/>
</dbReference>
<gene>
    <name evidence="9" type="ORF">EZ216_13870</name>
</gene>
<evidence type="ECO:0000256" key="1">
    <source>
        <dbReference type="ARBA" id="ARBA00004141"/>
    </source>
</evidence>
<feature type="transmembrane region" description="Helical" evidence="7">
    <location>
        <begin position="49"/>
        <end position="77"/>
    </location>
</feature>
<keyword evidence="10" id="KW-1185">Reference proteome</keyword>
<dbReference type="Proteomes" id="UP000297839">
    <property type="component" value="Unassembled WGS sequence"/>
</dbReference>
<evidence type="ECO:0000256" key="7">
    <source>
        <dbReference type="SAM" id="Phobius"/>
    </source>
</evidence>
<evidence type="ECO:0000259" key="8">
    <source>
        <dbReference type="Pfam" id="PF02397"/>
    </source>
</evidence>
<accession>A0A4Z0BQB7</accession>
<evidence type="ECO:0000256" key="4">
    <source>
        <dbReference type="ARBA" id="ARBA00022692"/>
    </source>
</evidence>
<organism evidence="9 10">
    <name type="scientific">Ramlibacter humi</name>
    <dbReference type="NCBI Taxonomy" id="2530451"/>
    <lineage>
        <taxon>Bacteria</taxon>
        <taxon>Pseudomonadati</taxon>
        <taxon>Pseudomonadota</taxon>
        <taxon>Betaproteobacteria</taxon>
        <taxon>Burkholderiales</taxon>
        <taxon>Comamonadaceae</taxon>
        <taxon>Ramlibacter</taxon>
    </lineage>
</organism>
<evidence type="ECO:0000256" key="3">
    <source>
        <dbReference type="ARBA" id="ARBA00022679"/>
    </source>
</evidence>
<reference evidence="9 10" key="1">
    <citation type="submission" date="2019-03" db="EMBL/GenBank/DDBJ databases">
        <title>Ramlibacter sp. 18x22-1, whole genome shotgun sequence.</title>
        <authorList>
            <person name="Zhang X."/>
            <person name="Feng G."/>
            <person name="Zhu H."/>
        </authorList>
    </citation>
    <scope>NUCLEOTIDE SEQUENCE [LARGE SCALE GENOMIC DNA]</scope>
    <source>
        <strain evidence="9 10">18x22-1</strain>
    </source>
</reference>
<dbReference type="Pfam" id="PF13727">
    <property type="entry name" value="CoA_binding_3"/>
    <property type="match status" value="1"/>
</dbReference>
<dbReference type="GO" id="GO:0016020">
    <property type="term" value="C:membrane"/>
    <property type="evidence" value="ECO:0007669"/>
    <property type="project" value="UniProtKB-SubCell"/>
</dbReference>
<comment type="similarity">
    <text evidence="2">Belongs to the bacterial sugar transferase family.</text>
</comment>
<evidence type="ECO:0000313" key="9">
    <source>
        <dbReference type="EMBL" id="TFZ00189.1"/>
    </source>
</evidence>
<keyword evidence="6 7" id="KW-0472">Membrane</keyword>
<dbReference type="AlphaFoldDB" id="A0A4Z0BQB7"/>
<dbReference type="InterPro" id="IPR003362">
    <property type="entry name" value="Bact_transf"/>
</dbReference>
<evidence type="ECO:0000313" key="10">
    <source>
        <dbReference type="Proteomes" id="UP000297839"/>
    </source>
</evidence>
<dbReference type="RefSeq" id="WP_135250376.1">
    <property type="nucleotide sequence ID" value="NZ_SMLK01000004.1"/>
</dbReference>
<feature type="transmembrane region" description="Helical" evidence="7">
    <location>
        <begin position="89"/>
        <end position="110"/>
    </location>
</feature>
<feature type="transmembrane region" description="Helical" evidence="7">
    <location>
        <begin position="122"/>
        <end position="140"/>
    </location>
</feature>
<dbReference type="Pfam" id="PF02397">
    <property type="entry name" value="Bac_transf"/>
    <property type="match status" value="1"/>
</dbReference>
<keyword evidence="3 9" id="KW-0808">Transferase</keyword>
<keyword evidence="4 7" id="KW-0812">Transmembrane</keyword>
<dbReference type="InterPro" id="IPR017473">
    <property type="entry name" value="Undecaprenyl-P_gluc_Ptfrase"/>
</dbReference>
<evidence type="ECO:0000256" key="2">
    <source>
        <dbReference type="ARBA" id="ARBA00006464"/>
    </source>
</evidence>
<name>A0A4Z0BQB7_9BURK</name>
<evidence type="ECO:0000256" key="6">
    <source>
        <dbReference type="ARBA" id="ARBA00023136"/>
    </source>
</evidence>
<dbReference type="GO" id="GO:0009242">
    <property type="term" value="P:colanic acid biosynthetic process"/>
    <property type="evidence" value="ECO:0007669"/>
    <property type="project" value="TreeGrafter"/>
</dbReference>
<proteinExistence type="inferred from homology"/>
<dbReference type="Gene3D" id="3.40.50.720">
    <property type="entry name" value="NAD(P)-binding Rossmann-like Domain"/>
    <property type="match status" value="1"/>
</dbReference>
<feature type="domain" description="Bacterial sugar transferase" evidence="8">
    <location>
        <begin position="288"/>
        <end position="473"/>
    </location>
</feature>
<evidence type="ECO:0000256" key="5">
    <source>
        <dbReference type="ARBA" id="ARBA00022989"/>
    </source>
</evidence>
<comment type="subcellular location">
    <subcellularLocation>
        <location evidence="1">Membrane</location>
        <topology evidence="1">Multi-pass membrane protein</topology>
    </subcellularLocation>
</comment>
<dbReference type="SUPFAM" id="SSF51735">
    <property type="entry name" value="NAD(P)-binding Rossmann-fold domains"/>
    <property type="match status" value="1"/>
</dbReference>
<keyword evidence="5 7" id="KW-1133">Transmembrane helix</keyword>
<dbReference type="PANTHER" id="PTHR30576:SF21">
    <property type="entry name" value="UDP-GLUCOSE:UNDECAPRENYL-PHOSPHATE GLUCOSE-1-PHOSPHATE TRANSFERASE"/>
    <property type="match status" value="1"/>
</dbReference>
<dbReference type="EMBL" id="SMLK01000004">
    <property type="protein sequence ID" value="TFZ00189.1"/>
    <property type="molecule type" value="Genomic_DNA"/>
</dbReference>
<dbReference type="EC" id="2.7.8.31" evidence="9"/>
<dbReference type="InterPro" id="IPR017475">
    <property type="entry name" value="EPS_sugar_tfrase"/>
</dbReference>
<dbReference type="GO" id="GO:0089702">
    <property type="term" value="F:undecaprenyl-phosphate glucose phosphotransferase activity"/>
    <property type="evidence" value="ECO:0007669"/>
    <property type="project" value="UniProtKB-EC"/>
</dbReference>
<protein>
    <submittedName>
        <fullName evidence="9">Undecaprenyl-phosphate glucose phosphotransferase</fullName>
        <ecNumber evidence="9">2.7.8.31</ecNumber>
    </submittedName>
</protein>
<feature type="transmembrane region" description="Helical" evidence="7">
    <location>
        <begin position="293"/>
        <end position="316"/>
    </location>
</feature>
<dbReference type="OrthoDB" id="9808602at2"/>
<dbReference type="InterPro" id="IPR036291">
    <property type="entry name" value="NAD(P)-bd_dom_sf"/>
</dbReference>